<keyword evidence="2" id="KW-1185">Reference proteome</keyword>
<evidence type="ECO:0000313" key="1">
    <source>
        <dbReference type="EMBL" id="ACR15026.1"/>
    </source>
</evidence>
<dbReference type="RefSeq" id="YP_002922705.1">
    <property type="nucleotide sequence ID" value="NC_012743.2"/>
</dbReference>
<dbReference type="KEGG" id="vg:7943917"/>
<dbReference type="EMBL" id="FJ937737">
    <property type="protein sequence ID" value="ACR15026.1"/>
    <property type="molecule type" value="Genomic_DNA"/>
</dbReference>
<proteinExistence type="predicted"/>
<protein>
    <submittedName>
        <fullName evidence="1">Uncharacterized protein</fullName>
    </submittedName>
</protein>
<evidence type="ECO:0000313" key="2">
    <source>
        <dbReference type="Proteomes" id="UP000001481"/>
    </source>
</evidence>
<sequence length="95" mass="11208">MALTPKKREALKLARELIESGEEGYVCLALKSVARSRPDLRASVASLRRYIMRKLRPYAFLGGWQRKQGIWRYDEQQRADRLAWIDWMLDEPKEA</sequence>
<reference evidence="1 2" key="1">
    <citation type="journal article" date="2011" name="J. Bacteriol.">
        <title>Genomes and Characterization of Phages Bcep22 and BcepIL02, Founders of a Novel Phage Type in Burkholderia cenocepacia.</title>
        <authorList>
            <person name="Gill J.J."/>
            <person name="Summer E.J."/>
            <person name="Russell W.K."/>
            <person name="Cologna S.M."/>
            <person name="Carlile T.M."/>
            <person name="Fuller A.C."/>
            <person name="Kitsopoulos K."/>
            <person name="Mebane L.M."/>
            <person name="Parkinson B.N."/>
            <person name="Sullivan D."/>
            <person name="Carmody L.A."/>
            <person name="Gonzalez C.F."/>
            <person name="Lipuma J.J."/>
            <person name="Young R."/>
        </authorList>
    </citation>
    <scope>NUCLEOTIDE SEQUENCE [LARGE SCALE GENOMIC DNA]</scope>
</reference>
<gene>
    <name evidence="1" type="ORF">BcepIL02_gp33</name>
</gene>
<dbReference type="OrthoDB" id="28338at10239"/>
<accession>C5IHM5</accession>
<organism evidence="1 2">
    <name type="scientific">Burkholderia phage BcepIL02</name>
    <dbReference type="NCBI Taxonomy" id="2886898"/>
    <lineage>
        <taxon>Viruses</taxon>
        <taxon>Duplodnaviria</taxon>
        <taxon>Heunggongvirae</taxon>
        <taxon>Uroviricota</taxon>
        <taxon>Caudoviricetes</taxon>
        <taxon>Lessievirus</taxon>
        <taxon>Lessievirus bcepil02</taxon>
    </lineage>
</organism>
<name>C5IHM5_9CAUD</name>
<dbReference type="Proteomes" id="UP000001481">
    <property type="component" value="Segment"/>
</dbReference>
<dbReference type="GeneID" id="7943917"/>